<evidence type="ECO:0000256" key="6">
    <source>
        <dbReference type="ARBA" id="ARBA00022679"/>
    </source>
</evidence>
<comment type="catalytic activity">
    <reaction evidence="11">
        <text>D-erythrose 4-phosphate + phosphoenolpyruvate + H2O = 7-phospho-2-dehydro-3-deoxy-D-arabino-heptonate + phosphate</text>
        <dbReference type="Rhea" id="RHEA:14717"/>
        <dbReference type="ChEBI" id="CHEBI:15377"/>
        <dbReference type="ChEBI" id="CHEBI:16897"/>
        <dbReference type="ChEBI" id="CHEBI:43474"/>
        <dbReference type="ChEBI" id="CHEBI:58394"/>
        <dbReference type="ChEBI" id="CHEBI:58702"/>
        <dbReference type="EC" id="2.5.1.54"/>
    </reaction>
</comment>
<dbReference type="EC" id="2.5.1.54" evidence="4"/>
<protein>
    <recommendedName>
        <fullName evidence="4">3-deoxy-7-phosphoheptulonate synthase</fullName>
        <ecNumber evidence="4">2.5.1.54</ecNumber>
    </recommendedName>
    <alternativeName>
        <fullName evidence="10">3-deoxy-D-arabino-heptulosonate 7-phosphate synthase</fullName>
    </alternativeName>
    <alternativeName>
        <fullName evidence="9">DAHP synthase</fullName>
    </alternativeName>
    <alternativeName>
        <fullName evidence="8">Phospho-2-keto-3-deoxyheptonate aldolase</fullName>
    </alternativeName>
</protein>
<dbReference type="PANTHER" id="PTHR21225:SF12">
    <property type="entry name" value="PHOSPHO-2-DEHYDRO-3-DEOXYHEPTONATE ALDOLASE, TYROSINE-INHIBITED"/>
    <property type="match status" value="1"/>
</dbReference>
<gene>
    <name evidence="13" type="ORF">METZ01_LOCUS75906</name>
</gene>
<keyword evidence="7" id="KW-0057">Aromatic amino acid biosynthesis</keyword>
<dbReference type="GO" id="GO:0009073">
    <property type="term" value="P:aromatic amino acid family biosynthetic process"/>
    <property type="evidence" value="ECO:0007669"/>
    <property type="project" value="UniProtKB-KW"/>
</dbReference>
<dbReference type="GO" id="GO:0008652">
    <property type="term" value="P:amino acid biosynthetic process"/>
    <property type="evidence" value="ECO:0007669"/>
    <property type="project" value="UniProtKB-KW"/>
</dbReference>
<comment type="function">
    <text evidence="1">Stereospecific condensation of phosphoenolpyruvate (PEP) and D-erythrose-4-phosphate (E4P) giving rise to 3-deoxy-D-arabino-heptulosonate-7-phosphate (DAHP).</text>
</comment>
<organism evidence="13">
    <name type="scientific">marine metagenome</name>
    <dbReference type="NCBI Taxonomy" id="408172"/>
    <lineage>
        <taxon>unclassified sequences</taxon>
        <taxon>metagenomes</taxon>
        <taxon>ecological metagenomes</taxon>
    </lineage>
</organism>
<evidence type="ECO:0000256" key="5">
    <source>
        <dbReference type="ARBA" id="ARBA00022605"/>
    </source>
</evidence>
<dbReference type="FunFam" id="3.20.20.70:FF:000005">
    <property type="entry name" value="Phospho-2-dehydro-3-deoxyheptonate aldolase"/>
    <property type="match status" value="1"/>
</dbReference>
<evidence type="ECO:0000256" key="1">
    <source>
        <dbReference type="ARBA" id="ARBA00003726"/>
    </source>
</evidence>
<feature type="domain" description="DAHP synthetase I/KDSA" evidence="12">
    <location>
        <begin position="49"/>
        <end position="357"/>
    </location>
</feature>
<evidence type="ECO:0000256" key="9">
    <source>
        <dbReference type="ARBA" id="ARBA00031349"/>
    </source>
</evidence>
<comment type="similarity">
    <text evidence="3">Belongs to the class-I DAHP synthase family.</text>
</comment>
<dbReference type="GO" id="GO:0003849">
    <property type="term" value="F:3-deoxy-7-phosphoheptulonate synthase activity"/>
    <property type="evidence" value="ECO:0007669"/>
    <property type="project" value="UniProtKB-EC"/>
</dbReference>
<dbReference type="NCBIfam" id="TIGR00034">
    <property type="entry name" value="aroFGH"/>
    <property type="match status" value="1"/>
</dbReference>
<evidence type="ECO:0000256" key="2">
    <source>
        <dbReference type="ARBA" id="ARBA00004688"/>
    </source>
</evidence>
<dbReference type="InterPro" id="IPR006218">
    <property type="entry name" value="DAHP1/KDSA"/>
</dbReference>
<evidence type="ECO:0000256" key="8">
    <source>
        <dbReference type="ARBA" id="ARBA00031111"/>
    </source>
</evidence>
<proteinExistence type="inferred from homology"/>
<evidence type="ECO:0000256" key="11">
    <source>
        <dbReference type="ARBA" id="ARBA00047508"/>
    </source>
</evidence>
<reference evidence="13" key="1">
    <citation type="submission" date="2018-05" db="EMBL/GenBank/DDBJ databases">
        <authorList>
            <person name="Lanie J.A."/>
            <person name="Ng W.-L."/>
            <person name="Kazmierczak K.M."/>
            <person name="Andrzejewski T.M."/>
            <person name="Davidsen T.M."/>
            <person name="Wayne K.J."/>
            <person name="Tettelin H."/>
            <person name="Glass J.I."/>
            <person name="Rusch D."/>
            <person name="Podicherti R."/>
            <person name="Tsui H.-C.T."/>
            <person name="Winkler M.E."/>
        </authorList>
    </citation>
    <scope>NUCLEOTIDE SEQUENCE</scope>
</reference>
<dbReference type="NCBIfam" id="NF009395">
    <property type="entry name" value="PRK12755.1"/>
    <property type="match status" value="1"/>
</dbReference>
<keyword evidence="5" id="KW-0028">Amino-acid biosynthesis</keyword>
<accession>A0A381U484</accession>
<keyword evidence="6" id="KW-0808">Transferase</keyword>
<evidence type="ECO:0000259" key="12">
    <source>
        <dbReference type="Pfam" id="PF00793"/>
    </source>
</evidence>
<dbReference type="PIRSF" id="PIRSF001361">
    <property type="entry name" value="DAHP_synthase"/>
    <property type="match status" value="1"/>
</dbReference>
<comment type="pathway">
    <text evidence="2">Metabolic intermediate biosynthesis; chorismate biosynthesis; chorismate from D-erythrose 4-phosphate and phosphoenolpyruvate: step 1/7.</text>
</comment>
<dbReference type="Gene3D" id="3.20.20.70">
    <property type="entry name" value="Aldolase class I"/>
    <property type="match status" value="1"/>
</dbReference>
<dbReference type="PANTHER" id="PTHR21225">
    <property type="entry name" value="PHOSPHO-2-DEHYDRO-3-DEOXYHEPTONATE ALDOLASE DAHP SYNTHETASE"/>
    <property type="match status" value="1"/>
</dbReference>
<dbReference type="InterPro" id="IPR006219">
    <property type="entry name" value="DAHP_synth_1"/>
</dbReference>
<evidence type="ECO:0000256" key="4">
    <source>
        <dbReference type="ARBA" id="ARBA00012694"/>
    </source>
</evidence>
<evidence type="ECO:0000256" key="7">
    <source>
        <dbReference type="ARBA" id="ARBA00023141"/>
    </source>
</evidence>
<name>A0A381U484_9ZZZZ</name>
<dbReference type="EMBL" id="UINC01005709">
    <property type="protein sequence ID" value="SVA23052.1"/>
    <property type="molecule type" value="Genomic_DNA"/>
</dbReference>
<sequence length="376" mass="41870">MDTRNPKESNKILTTFDEQDGIHNTNIEKLVPMIPPACMLEEIPITKKAAQTVRNCRNDISNILTGNDDRILLVCGPCSIHNISEAMDYAKRLFALSQKVKKNVLIVMRTYFEKPRTTVGWKGLINDPYLNDSCKINDGMRLARKLLLDISDMGLPCGYECLDTITPQYIADVMSWAAIGARTTESQVHRQLSSGLSMPVGFKNGTKGSIDIAANAIISARHSHCFLSITQQGLVAIVKSSGNKDTHIILRGGRDGPNYNKEYVKKTEDILIKSKVIPRIMIDCSHGNSGKDYRNQPNVCRNICQQLANGNTSIMGMMMESNINEGNQKLIFGQSDKLKCGISITDSCMNFETTEEIVMELAESVEIRRMKESSKL</sequence>
<dbReference type="SUPFAM" id="SSF51569">
    <property type="entry name" value="Aldolase"/>
    <property type="match status" value="1"/>
</dbReference>
<evidence type="ECO:0000313" key="13">
    <source>
        <dbReference type="EMBL" id="SVA23052.1"/>
    </source>
</evidence>
<evidence type="ECO:0000256" key="10">
    <source>
        <dbReference type="ARBA" id="ARBA00032193"/>
    </source>
</evidence>
<evidence type="ECO:0000256" key="3">
    <source>
        <dbReference type="ARBA" id="ARBA00007985"/>
    </source>
</evidence>
<dbReference type="AlphaFoldDB" id="A0A381U484"/>
<dbReference type="InterPro" id="IPR013785">
    <property type="entry name" value="Aldolase_TIM"/>
</dbReference>
<dbReference type="GO" id="GO:0005737">
    <property type="term" value="C:cytoplasm"/>
    <property type="evidence" value="ECO:0007669"/>
    <property type="project" value="TreeGrafter"/>
</dbReference>
<dbReference type="Pfam" id="PF00793">
    <property type="entry name" value="DAHP_synth_1"/>
    <property type="match status" value="1"/>
</dbReference>